<dbReference type="KEGG" id="cac:CA_C0864"/>
<dbReference type="InterPro" id="IPR003594">
    <property type="entry name" value="HATPase_dom"/>
</dbReference>
<dbReference type="InterPro" id="IPR036890">
    <property type="entry name" value="HATPase_C_sf"/>
</dbReference>
<gene>
    <name evidence="13" type="ordered locus">CA_C0864</name>
</gene>
<dbReference type="Gene3D" id="3.30.565.10">
    <property type="entry name" value="Histidine kinase-like ATPase, C-terminal domain"/>
    <property type="match status" value="1"/>
</dbReference>
<keyword evidence="14" id="KW-1185">Reference proteome</keyword>
<evidence type="ECO:0000259" key="12">
    <source>
        <dbReference type="Pfam" id="PF07730"/>
    </source>
</evidence>
<keyword evidence="10" id="KW-0812">Transmembrane</keyword>
<keyword evidence="5" id="KW-0547">Nucleotide-binding</keyword>
<dbReference type="CDD" id="cd16917">
    <property type="entry name" value="HATPase_UhpB-NarQ-NarX-like"/>
    <property type="match status" value="1"/>
</dbReference>
<dbReference type="PANTHER" id="PTHR24421">
    <property type="entry name" value="NITRATE/NITRITE SENSOR PROTEIN NARX-RELATED"/>
    <property type="match status" value="1"/>
</dbReference>
<protein>
    <recommendedName>
        <fullName evidence="2">histidine kinase</fullName>
        <ecNumber evidence="2">2.7.13.3</ecNumber>
    </recommendedName>
</protein>
<dbReference type="SUPFAM" id="SSF55874">
    <property type="entry name" value="ATPase domain of HSP90 chaperone/DNA topoisomerase II/histidine kinase"/>
    <property type="match status" value="1"/>
</dbReference>
<reference evidence="13 14" key="1">
    <citation type="journal article" date="2001" name="J. Bacteriol.">
        <title>Genome sequence and comparative analysis of the solvent-producing bacterium Clostridium acetobutylicum.</title>
        <authorList>
            <person name="Nolling J."/>
            <person name="Breton G."/>
            <person name="Omelchenko M.V."/>
            <person name="Makarova K.S."/>
            <person name="Zeng Q."/>
            <person name="Gibson R."/>
            <person name="Lee H.M."/>
            <person name="Dubois J."/>
            <person name="Qiu D."/>
            <person name="Hitti J."/>
            <person name="Wolf Y.I."/>
            <person name="Tatusov R.L."/>
            <person name="Sabathe F."/>
            <person name="Doucette-Stamm L."/>
            <person name="Soucaille P."/>
            <person name="Daly M.J."/>
            <person name="Bennett G.N."/>
            <person name="Koonin E.V."/>
            <person name="Smith D.R."/>
        </authorList>
    </citation>
    <scope>NUCLEOTIDE SEQUENCE [LARGE SCALE GENOMIC DNA]</scope>
    <source>
        <strain evidence="14">ATCC 824 / DSM 792 / JCM 1419 / LMG 5710 / VKM B-1787</strain>
    </source>
</reference>
<keyword evidence="3" id="KW-0597">Phosphoprotein</keyword>
<evidence type="ECO:0000259" key="11">
    <source>
        <dbReference type="Pfam" id="PF02518"/>
    </source>
</evidence>
<dbReference type="PANTHER" id="PTHR24421:SF10">
    <property type="entry name" value="NITRATE_NITRITE SENSOR PROTEIN NARQ"/>
    <property type="match status" value="1"/>
</dbReference>
<keyword evidence="4" id="KW-0808">Transferase</keyword>
<dbReference type="OrthoDB" id="9781904at2"/>
<evidence type="ECO:0000256" key="9">
    <source>
        <dbReference type="SAM" id="Coils"/>
    </source>
</evidence>
<feature type="transmembrane region" description="Helical" evidence="10">
    <location>
        <begin position="121"/>
        <end position="138"/>
    </location>
</feature>
<organism evidence="13 14">
    <name type="scientific">Clostridium acetobutylicum (strain ATCC 824 / DSM 792 / JCM 1419 / IAM 19013 / LMG 5710 / NBRC 13948 / NRRL B-527 / VKM B-1787 / 2291 / W)</name>
    <dbReference type="NCBI Taxonomy" id="272562"/>
    <lineage>
        <taxon>Bacteria</taxon>
        <taxon>Bacillati</taxon>
        <taxon>Bacillota</taxon>
        <taxon>Clostridia</taxon>
        <taxon>Eubacteriales</taxon>
        <taxon>Clostridiaceae</taxon>
        <taxon>Clostridium</taxon>
    </lineage>
</organism>
<dbReference type="STRING" id="272562.CA_C0864"/>
<keyword evidence="7" id="KW-0067">ATP-binding</keyword>
<dbReference type="GO" id="GO:0046983">
    <property type="term" value="F:protein dimerization activity"/>
    <property type="evidence" value="ECO:0007669"/>
    <property type="project" value="InterPro"/>
</dbReference>
<evidence type="ECO:0000256" key="10">
    <source>
        <dbReference type="SAM" id="Phobius"/>
    </source>
</evidence>
<feature type="transmembrane region" description="Helical" evidence="10">
    <location>
        <begin position="6"/>
        <end position="24"/>
    </location>
</feature>
<evidence type="ECO:0000313" key="13">
    <source>
        <dbReference type="EMBL" id="AAK78840.1"/>
    </source>
</evidence>
<dbReference type="InterPro" id="IPR050482">
    <property type="entry name" value="Sensor_HK_TwoCompSys"/>
</dbReference>
<dbReference type="PIR" id="E97006">
    <property type="entry name" value="E97006"/>
</dbReference>
<evidence type="ECO:0000256" key="8">
    <source>
        <dbReference type="ARBA" id="ARBA00023012"/>
    </source>
</evidence>
<evidence type="ECO:0000256" key="2">
    <source>
        <dbReference type="ARBA" id="ARBA00012438"/>
    </source>
</evidence>
<dbReference type="PATRIC" id="fig|272562.8.peg.1074"/>
<name>Q97KQ3_CLOAB</name>
<dbReference type="EMBL" id="AE001437">
    <property type="protein sequence ID" value="AAK78840.1"/>
    <property type="molecule type" value="Genomic_DNA"/>
</dbReference>
<evidence type="ECO:0000256" key="7">
    <source>
        <dbReference type="ARBA" id="ARBA00022840"/>
    </source>
</evidence>
<dbReference type="Proteomes" id="UP000000814">
    <property type="component" value="Chromosome"/>
</dbReference>
<dbReference type="InterPro" id="IPR011712">
    <property type="entry name" value="Sig_transdc_His_kin_sub3_dim/P"/>
</dbReference>
<proteinExistence type="predicted"/>
<dbReference type="HOGENOM" id="CLU_000445_20_15_9"/>
<feature type="transmembrane region" description="Helical" evidence="10">
    <location>
        <begin position="58"/>
        <end position="85"/>
    </location>
</feature>
<feature type="coiled-coil region" evidence="9">
    <location>
        <begin position="149"/>
        <end position="176"/>
    </location>
</feature>
<keyword evidence="10" id="KW-1133">Transmembrane helix</keyword>
<dbReference type="Gene3D" id="1.20.5.1930">
    <property type="match status" value="1"/>
</dbReference>
<dbReference type="EC" id="2.7.13.3" evidence="2"/>
<keyword evidence="6 13" id="KW-0418">Kinase</keyword>
<evidence type="ECO:0000256" key="5">
    <source>
        <dbReference type="ARBA" id="ARBA00022741"/>
    </source>
</evidence>
<sequence length="392" mass="45368">MDNKKLFVFIKYFTLVFMIVGIIFGGKEFNAQNITLMLILIINHQLRTFSLNKYIHKIISFILEIVLVVICNFWISGYLFTYLILLAIDANVMFKKFLASTFNVVIILIGVYFSFNYSLNYKIMNLGVSIIIIAVFYFNKYENEKKIEAQDLYDRLRISEEKLKKANRDLEMYASSVEELTLLRERNRISREIHDSVGHSLSTMVIQLGAIEKIIRKAPEKAELLTKNLRKFTQKSLDEVRAAVRAIKPKEFEEYEGILSIEELISNFKKMANIDVRLAFTKEKWSLNSDQSFVLYRIVQEFLSNSARHGRASRVDVIMAFSEKNLLVTLKDNGQGCQSIIEGVGMKSMRERVKELGGYFEYKTAPYEGFTVKIELAKREKLKVYSGGENNG</sequence>
<comment type="catalytic activity">
    <reaction evidence="1">
        <text>ATP + protein L-histidine = ADP + protein N-phospho-L-histidine.</text>
        <dbReference type="EC" id="2.7.13.3"/>
    </reaction>
</comment>
<evidence type="ECO:0000256" key="1">
    <source>
        <dbReference type="ARBA" id="ARBA00000085"/>
    </source>
</evidence>
<keyword evidence="9" id="KW-0175">Coiled coil</keyword>
<keyword evidence="8" id="KW-0902">Two-component regulatory system</keyword>
<feature type="domain" description="Signal transduction histidine kinase subgroup 3 dimerisation and phosphoacceptor" evidence="12">
    <location>
        <begin position="185"/>
        <end position="251"/>
    </location>
</feature>
<dbReference type="eggNOG" id="COG4585">
    <property type="taxonomic scope" value="Bacteria"/>
</dbReference>
<feature type="transmembrane region" description="Helical" evidence="10">
    <location>
        <begin position="97"/>
        <end position="115"/>
    </location>
</feature>
<evidence type="ECO:0000256" key="6">
    <source>
        <dbReference type="ARBA" id="ARBA00022777"/>
    </source>
</evidence>
<dbReference type="GO" id="GO:0016020">
    <property type="term" value="C:membrane"/>
    <property type="evidence" value="ECO:0007669"/>
    <property type="project" value="InterPro"/>
</dbReference>
<dbReference type="Pfam" id="PF07730">
    <property type="entry name" value="HisKA_3"/>
    <property type="match status" value="1"/>
</dbReference>
<dbReference type="GeneID" id="44997375"/>
<dbReference type="GO" id="GO:0005524">
    <property type="term" value="F:ATP binding"/>
    <property type="evidence" value="ECO:0007669"/>
    <property type="project" value="UniProtKB-KW"/>
</dbReference>
<evidence type="ECO:0000256" key="3">
    <source>
        <dbReference type="ARBA" id="ARBA00022553"/>
    </source>
</evidence>
<dbReference type="Pfam" id="PF02518">
    <property type="entry name" value="HATPase_c"/>
    <property type="match status" value="1"/>
</dbReference>
<feature type="domain" description="Histidine kinase/HSP90-like ATPase" evidence="11">
    <location>
        <begin position="295"/>
        <end position="378"/>
    </location>
</feature>
<dbReference type="AlphaFoldDB" id="Q97KQ3"/>
<accession>Q97KQ3</accession>
<keyword evidence="10" id="KW-0472">Membrane</keyword>
<dbReference type="RefSeq" id="WP_010964182.1">
    <property type="nucleotide sequence ID" value="NC_003030.1"/>
</dbReference>
<dbReference type="GO" id="GO:0000155">
    <property type="term" value="F:phosphorelay sensor kinase activity"/>
    <property type="evidence" value="ECO:0007669"/>
    <property type="project" value="InterPro"/>
</dbReference>
<evidence type="ECO:0000313" key="14">
    <source>
        <dbReference type="Proteomes" id="UP000000814"/>
    </source>
</evidence>
<evidence type="ECO:0000256" key="4">
    <source>
        <dbReference type="ARBA" id="ARBA00022679"/>
    </source>
</evidence>